<protein>
    <recommendedName>
        <fullName evidence="3">Protein PET100 homolog, mitochondrial-like</fullName>
    </recommendedName>
</protein>
<proteinExistence type="predicted"/>
<comment type="caution">
    <text evidence="1">The sequence shown here is derived from an EMBL/GenBank/DDBJ whole genome shotgun (WGS) entry which is preliminary data.</text>
</comment>
<keyword evidence="2" id="KW-1185">Reference proteome</keyword>
<dbReference type="Pfam" id="PF09803">
    <property type="entry name" value="Pet100"/>
    <property type="match status" value="1"/>
</dbReference>
<reference evidence="1 2" key="1">
    <citation type="journal article" date="2018" name="J. Allergy Clin. Immunol.">
        <title>High-quality assembly of Dermatophagoides pteronyssinus genome and transcriptome reveals a wide range of novel allergens.</title>
        <authorList>
            <person name="Liu X.Y."/>
            <person name="Yang K.Y."/>
            <person name="Wang M.Q."/>
            <person name="Kwok J.S."/>
            <person name="Zeng X."/>
            <person name="Yang Z."/>
            <person name="Xiao X.J."/>
            <person name="Lau C.P."/>
            <person name="Li Y."/>
            <person name="Huang Z.M."/>
            <person name="Ba J.G."/>
            <person name="Yim A.K."/>
            <person name="Ouyang C.Y."/>
            <person name="Ngai S.M."/>
            <person name="Chan T.F."/>
            <person name="Leung E.L."/>
            <person name="Liu L."/>
            <person name="Liu Z.G."/>
            <person name="Tsui S.K."/>
        </authorList>
    </citation>
    <scope>NUCLEOTIDE SEQUENCE [LARGE SCALE GENOMIC DNA]</scope>
    <source>
        <strain evidence="1">Derp</strain>
    </source>
</reference>
<evidence type="ECO:0000313" key="1">
    <source>
        <dbReference type="EMBL" id="KAH9422664.1"/>
    </source>
</evidence>
<dbReference type="InterPro" id="IPR018625">
    <property type="entry name" value="Pet100"/>
</dbReference>
<name>A0ABQ8JJ93_DERPT</name>
<sequence length="79" mass="9644">MYKLSTKKIMGHWILEVTKIGIYITLPLSSFIIFNHPNFYTPIIYEWRNKTKQFTVNDEIIRKRQEEFEKLQFIDESDD</sequence>
<evidence type="ECO:0008006" key="3">
    <source>
        <dbReference type="Google" id="ProtNLM"/>
    </source>
</evidence>
<evidence type="ECO:0000313" key="2">
    <source>
        <dbReference type="Proteomes" id="UP000887458"/>
    </source>
</evidence>
<dbReference type="EMBL" id="NJHN03000036">
    <property type="protein sequence ID" value="KAH9422664.1"/>
    <property type="molecule type" value="Genomic_DNA"/>
</dbReference>
<gene>
    <name evidence="1" type="ORF">DERP_003341</name>
</gene>
<dbReference type="Proteomes" id="UP000887458">
    <property type="component" value="Unassembled WGS sequence"/>
</dbReference>
<reference evidence="1 2" key="2">
    <citation type="journal article" date="2022" name="Mol. Biol. Evol.">
        <title>Comparative Genomics Reveals Insights into the Divergent Evolution of Astigmatic Mites and Household Pest Adaptations.</title>
        <authorList>
            <person name="Xiong Q."/>
            <person name="Wan A.T."/>
            <person name="Liu X."/>
            <person name="Fung C.S."/>
            <person name="Xiao X."/>
            <person name="Malainual N."/>
            <person name="Hou J."/>
            <person name="Wang L."/>
            <person name="Wang M."/>
            <person name="Yang K.Y."/>
            <person name="Cui Y."/>
            <person name="Leung E.L."/>
            <person name="Nong W."/>
            <person name="Shin S.K."/>
            <person name="Au S.W."/>
            <person name="Jeong K.Y."/>
            <person name="Chew F.T."/>
            <person name="Hui J.H."/>
            <person name="Leung T.F."/>
            <person name="Tungtrongchitr A."/>
            <person name="Zhong N."/>
            <person name="Liu Z."/>
            <person name="Tsui S.K."/>
        </authorList>
    </citation>
    <scope>NUCLEOTIDE SEQUENCE [LARGE SCALE GENOMIC DNA]</scope>
    <source>
        <strain evidence="1">Derp</strain>
    </source>
</reference>
<accession>A0ABQ8JJ93</accession>
<organism evidence="1 2">
    <name type="scientific">Dermatophagoides pteronyssinus</name>
    <name type="common">European house dust mite</name>
    <dbReference type="NCBI Taxonomy" id="6956"/>
    <lineage>
        <taxon>Eukaryota</taxon>
        <taxon>Metazoa</taxon>
        <taxon>Ecdysozoa</taxon>
        <taxon>Arthropoda</taxon>
        <taxon>Chelicerata</taxon>
        <taxon>Arachnida</taxon>
        <taxon>Acari</taxon>
        <taxon>Acariformes</taxon>
        <taxon>Sarcoptiformes</taxon>
        <taxon>Astigmata</taxon>
        <taxon>Psoroptidia</taxon>
        <taxon>Analgoidea</taxon>
        <taxon>Pyroglyphidae</taxon>
        <taxon>Dermatophagoidinae</taxon>
        <taxon>Dermatophagoides</taxon>
    </lineage>
</organism>